<comment type="similarity">
    <text evidence="2">Belongs to the endoribonuclease YbeY family.</text>
</comment>
<protein>
    <submittedName>
        <fullName evidence="8">Endoribonuclease YbeY</fullName>
    </submittedName>
</protein>
<dbReference type="GO" id="GO:0046872">
    <property type="term" value="F:metal ion binding"/>
    <property type="evidence" value="ECO:0007669"/>
    <property type="project" value="UniProtKB-KW"/>
</dbReference>
<gene>
    <name evidence="8" type="ORF">MCOR_43921</name>
</gene>
<dbReference type="OrthoDB" id="27226at2759"/>
<proteinExistence type="inferred from homology"/>
<evidence type="ECO:0000256" key="1">
    <source>
        <dbReference type="ARBA" id="ARBA00001947"/>
    </source>
</evidence>
<reference evidence="8 9" key="1">
    <citation type="submission" date="2020-06" db="EMBL/GenBank/DDBJ databases">
        <authorList>
            <person name="Li R."/>
            <person name="Bekaert M."/>
        </authorList>
    </citation>
    <scope>NUCLEOTIDE SEQUENCE [LARGE SCALE GENOMIC DNA]</scope>
    <source>
        <strain evidence="9">wild</strain>
    </source>
</reference>
<keyword evidence="5" id="KW-0255">Endonuclease</keyword>
<dbReference type="GO" id="GO:0006364">
    <property type="term" value="P:rRNA processing"/>
    <property type="evidence" value="ECO:0007669"/>
    <property type="project" value="InterPro"/>
</dbReference>
<evidence type="ECO:0000256" key="6">
    <source>
        <dbReference type="ARBA" id="ARBA00022801"/>
    </source>
</evidence>
<dbReference type="PANTHER" id="PTHR46986">
    <property type="entry name" value="ENDORIBONUCLEASE YBEY, CHLOROPLASTIC"/>
    <property type="match status" value="1"/>
</dbReference>
<keyword evidence="6" id="KW-0378">Hydrolase</keyword>
<evidence type="ECO:0000256" key="4">
    <source>
        <dbReference type="ARBA" id="ARBA00022723"/>
    </source>
</evidence>
<accession>A0A6J8DSQ8</accession>
<dbReference type="HAMAP" id="MF_00009">
    <property type="entry name" value="Endoribonucl_YbeY"/>
    <property type="match status" value="1"/>
</dbReference>
<dbReference type="Proteomes" id="UP000507470">
    <property type="component" value="Unassembled WGS sequence"/>
</dbReference>
<comment type="cofactor">
    <cofactor evidence="1">
        <name>Zn(2+)</name>
        <dbReference type="ChEBI" id="CHEBI:29105"/>
    </cofactor>
</comment>
<dbReference type="Gene3D" id="3.40.390.30">
    <property type="entry name" value="Metalloproteases ('zincins'), catalytic domain"/>
    <property type="match status" value="1"/>
</dbReference>
<name>A0A6J8DSQ8_MYTCO</name>
<keyword evidence="4" id="KW-0479">Metal-binding</keyword>
<dbReference type="GO" id="GO:0004519">
    <property type="term" value="F:endonuclease activity"/>
    <property type="evidence" value="ECO:0007669"/>
    <property type="project" value="UniProtKB-KW"/>
</dbReference>
<evidence type="ECO:0000256" key="7">
    <source>
        <dbReference type="ARBA" id="ARBA00022833"/>
    </source>
</evidence>
<dbReference type="SUPFAM" id="SSF55486">
    <property type="entry name" value="Metalloproteases ('zincins'), catalytic domain"/>
    <property type="match status" value="1"/>
</dbReference>
<evidence type="ECO:0000256" key="3">
    <source>
        <dbReference type="ARBA" id="ARBA00022722"/>
    </source>
</evidence>
<evidence type="ECO:0000313" key="8">
    <source>
        <dbReference type="EMBL" id="CAC5410757.1"/>
    </source>
</evidence>
<keyword evidence="9" id="KW-1185">Reference proteome</keyword>
<evidence type="ECO:0000313" key="9">
    <source>
        <dbReference type="Proteomes" id="UP000507470"/>
    </source>
</evidence>
<dbReference type="NCBIfam" id="TIGR00043">
    <property type="entry name" value="rRNA maturation RNase YbeY"/>
    <property type="match status" value="1"/>
</dbReference>
<keyword evidence="3" id="KW-0540">Nuclease</keyword>
<evidence type="ECO:0000256" key="5">
    <source>
        <dbReference type="ARBA" id="ARBA00022759"/>
    </source>
</evidence>
<dbReference type="AlphaFoldDB" id="A0A6J8DSQ8"/>
<keyword evidence="7" id="KW-0862">Zinc</keyword>
<organism evidence="8 9">
    <name type="scientific">Mytilus coruscus</name>
    <name type="common">Sea mussel</name>
    <dbReference type="NCBI Taxonomy" id="42192"/>
    <lineage>
        <taxon>Eukaryota</taxon>
        <taxon>Metazoa</taxon>
        <taxon>Spiralia</taxon>
        <taxon>Lophotrochozoa</taxon>
        <taxon>Mollusca</taxon>
        <taxon>Bivalvia</taxon>
        <taxon>Autobranchia</taxon>
        <taxon>Pteriomorphia</taxon>
        <taxon>Mytilida</taxon>
        <taxon>Mytiloidea</taxon>
        <taxon>Mytilidae</taxon>
        <taxon>Mytilinae</taxon>
        <taxon>Mytilus</taxon>
    </lineage>
</organism>
<dbReference type="Pfam" id="PF02130">
    <property type="entry name" value="YbeY"/>
    <property type="match status" value="1"/>
</dbReference>
<dbReference type="EMBL" id="CACVKT020007797">
    <property type="protein sequence ID" value="CAC5410757.1"/>
    <property type="molecule type" value="Genomic_DNA"/>
</dbReference>
<dbReference type="InterPro" id="IPR002036">
    <property type="entry name" value="YbeY"/>
</dbReference>
<dbReference type="InterPro" id="IPR020549">
    <property type="entry name" value="YbeY_CS"/>
</dbReference>
<evidence type="ECO:0000256" key="2">
    <source>
        <dbReference type="ARBA" id="ARBA00010875"/>
    </source>
</evidence>
<dbReference type="PROSITE" id="PS01306">
    <property type="entry name" value="UPF0054"/>
    <property type="match status" value="1"/>
</dbReference>
<dbReference type="PANTHER" id="PTHR46986:SF1">
    <property type="entry name" value="ENDORIBONUCLEASE YBEY, CHLOROPLASTIC"/>
    <property type="match status" value="1"/>
</dbReference>
<dbReference type="InterPro" id="IPR023091">
    <property type="entry name" value="MetalPrtase_cat_dom_sf_prd"/>
</dbReference>
<dbReference type="GO" id="GO:0004222">
    <property type="term" value="F:metalloendopeptidase activity"/>
    <property type="evidence" value="ECO:0007669"/>
    <property type="project" value="InterPro"/>
</dbReference>
<sequence length="167" mass="19334">MTLVVKNLQKVVNFNIGLLENHVMLLRRLMDITSFDLAIVCYDNKSIHKLNKTYRGVDESTDVLAFPFIEVFKPGVLPFIKDPEERILGDIVLGIPYIKENLGENEKLEEVLPVMVTHGICHLIGYDHEDEVQWKQMYQKELNILQKFNNQTGYYCKPLLGVGHFIQ</sequence>